<proteinExistence type="predicted"/>
<keyword evidence="1" id="KW-0479">Metal-binding</keyword>
<evidence type="ECO:0000256" key="2">
    <source>
        <dbReference type="ARBA" id="ARBA00023008"/>
    </source>
</evidence>
<dbReference type="InterPro" id="IPR000923">
    <property type="entry name" value="BlueCu_1"/>
</dbReference>
<dbReference type="Gene3D" id="2.60.40.420">
    <property type="entry name" value="Cupredoxins - blue copper proteins"/>
    <property type="match status" value="1"/>
</dbReference>
<dbReference type="EMBL" id="KF901169">
    <property type="protein sequence ID" value="AIF20597.1"/>
    <property type="molecule type" value="Genomic_DNA"/>
</dbReference>
<reference evidence="4" key="1">
    <citation type="journal article" date="2014" name="Genome Biol. Evol.">
        <title>Pangenome evidence for extensive interdomain horizontal transfer affecting lineage core and shell genes in uncultured planktonic thaumarchaeota and euryarchaeota.</title>
        <authorList>
            <person name="Deschamps P."/>
            <person name="Zivanovic Y."/>
            <person name="Moreira D."/>
            <person name="Rodriguez-Valera F."/>
            <person name="Lopez-Garcia P."/>
        </authorList>
    </citation>
    <scope>NUCLEOTIDE SEQUENCE</scope>
</reference>
<feature type="domain" description="Blue (type 1) copper" evidence="3">
    <location>
        <begin position="5"/>
        <end position="85"/>
    </location>
</feature>
<dbReference type="AlphaFoldDB" id="A0A075I199"/>
<dbReference type="PANTHER" id="PTHR36507:SF1">
    <property type="entry name" value="BLL1555 PROTEIN"/>
    <property type="match status" value="1"/>
</dbReference>
<sequence length="87" mass="9938">MRNKRFEQTEIQVKKGTTVTWTNKDNSDPEYMPIHTVAIDLLNVKSPDLEVGGGARAVWSYTFNEIGEFEYYCSIHPVMTGKIIVVE</sequence>
<organism evidence="4">
    <name type="scientific">uncultured marine thaumarchaeote KM3_90_H07</name>
    <dbReference type="NCBI Taxonomy" id="1456345"/>
    <lineage>
        <taxon>Archaea</taxon>
        <taxon>Nitrososphaerota</taxon>
        <taxon>environmental samples</taxon>
    </lineage>
</organism>
<accession>A0A075I199</accession>
<dbReference type="PANTHER" id="PTHR36507">
    <property type="entry name" value="BLL1555 PROTEIN"/>
    <property type="match status" value="1"/>
</dbReference>
<dbReference type="SUPFAM" id="SSF49503">
    <property type="entry name" value="Cupredoxins"/>
    <property type="match status" value="1"/>
</dbReference>
<evidence type="ECO:0000259" key="3">
    <source>
        <dbReference type="Pfam" id="PF00127"/>
    </source>
</evidence>
<dbReference type="GO" id="GO:0009055">
    <property type="term" value="F:electron transfer activity"/>
    <property type="evidence" value="ECO:0007669"/>
    <property type="project" value="InterPro"/>
</dbReference>
<keyword evidence="2" id="KW-0186">Copper</keyword>
<name>A0A075I199_9ARCH</name>
<evidence type="ECO:0000313" key="4">
    <source>
        <dbReference type="EMBL" id="AIF20597.1"/>
    </source>
</evidence>
<evidence type="ECO:0000256" key="1">
    <source>
        <dbReference type="ARBA" id="ARBA00022723"/>
    </source>
</evidence>
<dbReference type="GO" id="GO:0005507">
    <property type="term" value="F:copper ion binding"/>
    <property type="evidence" value="ECO:0007669"/>
    <property type="project" value="InterPro"/>
</dbReference>
<dbReference type="Pfam" id="PF00127">
    <property type="entry name" value="Copper-bind"/>
    <property type="match status" value="1"/>
</dbReference>
<protein>
    <recommendedName>
        <fullName evidence="3">Blue (type 1) copper domain-containing protein</fullName>
    </recommendedName>
</protein>
<dbReference type="InterPro" id="IPR052721">
    <property type="entry name" value="ET_Amicyanin"/>
</dbReference>
<dbReference type="InterPro" id="IPR008972">
    <property type="entry name" value="Cupredoxin"/>
</dbReference>